<dbReference type="EMBL" id="JAENIG010000024">
    <property type="protein sequence ID" value="MBK1856591.1"/>
    <property type="molecule type" value="Genomic_DNA"/>
</dbReference>
<protein>
    <submittedName>
        <fullName evidence="2">Uncharacterized protein</fullName>
    </submittedName>
</protein>
<evidence type="ECO:0000313" key="2">
    <source>
        <dbReference type="EMBL" id="MBK1856591.1"/>
    </source>
</evidence>
<dbReference type="AlphaFoldDB" id="A0AAE2SE27"/>
<comment type="caution">
    <text evidence="2">The sequence shown here is derived from an EMBL/GenBank/DDBJ whole genome shotgun (WGS) entry which is preliminary data.</text>
</comment>
<reference evidence="2" key="1">
    <citation type="submission" date="2021-01" db="EMBL/GenBank/DDBJ databases">
        <title>Modified the classification status of verrucomicrobia.</title>
        <authorList>
            <person name="Feng X."/>
        </authorList>
    </citation>
    <scope>NUCLEOTIDE SEQUENCE</scope>
    <source>
        <strain evidence="2">5K15</strain>
    </source>
</reference>
<dbReference type="Proteomes" id="UP000634206">
    <property type="component" value="Unassembled WGS sequence"/>
</dbReference>
<proteinExistence type="predicted"/>
<keyword evidence="1" id="KW-1133">Transmembrane helix</keyword>
<keyword evidence="1" id="KW-0472">Membrane</keyword>
<feature type="transmembrane region" description="Helical" evidence="1">
    <location>
        <begin position="79"/>
        <end position="104"/>
    </location>
</feature>
<dbReference type="RefSeq" id="WP_309491211.1">
    <property type="nucleotide sequence ID" value="NZ_JAENIG010000024.1"/>
</dbReference>
<evidence type="ECO:0000313" key="3">
    <source>
        <dbReference type="Proteomes" id="UP000634206"/>
    </source>
</evidence>
<feature type="transmembrane region" description="Helical" evidence="1">
    <location>
        <begin position="47"/>
        <end position="67"/>
    </location>
</feature>
<sequence length="109" mass="12306">MRWKILSLCCLFVAFWQWYEVFGRATHIRIMIDKFGIGGANISAGIMMIFVFFIGTFLSLFVASVSFRRLKTISSFYRTCALTSMVLLISGALIWAGLIVSPLVEIAPR</sequence>
<evidence type="ECO:0000256" key="1">
    <source>
        <dbReference type="SAM" id="Phobius"/>
    </source>
</evidence>
<keyword evidence="3" id="KW-1185">Reference proteome</keyword>
<keyword evidence="1" id="KW-0812">Transmembrane</keyword>
<accession>A0AAE2SE27</accession>
<organism evidence="2 3">
    <name type="scientific">Oceaniferula flava</name>
    <dbReference type="NCBI Taxonomy" id="2800421"/>
    <lineage>
        <taxon>Bacteria</taxon>
        <taxon>Pseudomonadati</taxon>
        <taxon>Verrucomicrobiota</taxon>
        <taxon>Verrucomicrobiia</taxon>
        <taxon>Verrucomicrobiales</taxon>
        <taxon>Verrucomicrobiaceae</taxon>
        <taxon>Oceaniferula</taxon>
    </lineage>
</organism>
<name>A0AAE2SE27_9BACT</name>
<gene>
    <name evidence="2" type="ORF">JIN83_16610</name>
</gene>